<dbReference type="Pfam" id="PF07859">
    <property type="entry name" value="Abhydrolase_3"/>
    <property type="match status" value="1"/>
</dbReference>
<name>A0ABP8VVF4_9ACTN</name>
<evidence type="ECO:0000259" key="3">
    <source>
        <dbReference type="Pfam" id="PF07859"/>
    </source>
</evidence>
<dbReference type="PANTHER" id="PTHR48081:SF8">
    <property type="entry name" value="ALPHA_BETA HYDROLASE FOLD-3 DOMAIN-CONTAINING PROTEIN-RELATED"/>
    <property type="match status" value="1"/>
</dbReference>
<evidence type="ECO:0000256" key="2">
    <source>
        <dbReference type="SAM" id="MobiDB-lite"/>
    </source>
</evidence>
<keyword evidence="5" id="KW-1185">Reference proteome</keyword>
<protein>
    <recommendedName>
        <fullName evidence="3">Alpha/beta hydrolase fold-3 domain-containing protein</fullName>
    </recommendedName>
</protein>
<comment type="caution">
    <text evidence="4">The sequence shown here is derived from an EMBL/GenBank/DDBJ whole genome shotgun (WGS) entry which is preliminary data.</text>
</comment>
<keyword evidence="1" id="KW-0378">Hydrolase</keyword>
<dbReference type="InterPro" id="IPR013094">
    <property type="entry name" value="AB_hydrolase_3"/>
</dbReference>
<dbReference type="Gene3D" id="3.40.50.1820">
    <property type="entry name" value="alpha/beta hydrolase"/>
    <property type="match status" value="1"/>
</dbReference>
<sequence>MTAPKQPAAAPLDPELETLRLGAAAAGGPPLVRLSPQEARARVTAGDRLCSDGPQVPTLDLDPQDDGPPVRVRVYEPEACRGTLVYAHGGGWVTGDLEYSDELCRHLAVGVGLRVVSVDYRLAPEHPFPVGLDDLDGAWRWAEGCFGDGPLALGGDSAGGHLAAALTHRLVARGAPPALLLLVYPVLGRVGATASYDRCADAFPVGRDDMQWFWDHYTSGGGSRRAGVEVSAPDLLPGSVPVQPGHPPTHLVLAGHDPLHDEGLAHAQRLADAGVRVSVQQHATLCHGFLRVTGACAAARQALAGLVRAANAAWPQAETTAAPKLCL</sequence>
<evidence type="ECO:0000313" key="5">
    <source>
        <dbReference type="Proteomes" id="UP001500621"/>
    </source>
</evidence>
<organism evidence="4 5">
    <name type="scientific">Nocardioides nanhaiensis</name>
    <dbReference type="NCBI Taxonomy" id="1476871"/>
    <lineage>
        <taxon>Bacteria</taxon>
        <taxon>Bacillati</taxon>
        <taxon>Actinomycetota</taxon>
        <taxon>Actinomycetes</taxon>
        <taxon>Propionibacteriales</taxon>
        <taxon>Nocardioidaceae</taxon>
        <taxon>Nocardioides</taxon>
    </lineage>
</organism>
<gene>
    <name evidence="4" type="ORF">GCM10023226_05340</name>
</gene>
<dbReference type="SUPFAM" id="SSF53474">
    <property type="entry name" value="alpha/beta-Hydrolases"/>
    <property type="match status" value="1"/>
</dbReference>
<dbReference type="RefSeq" id="WP_345262503.1">
    <property type="nucleotide sequence ID" value="NZ_BAABIM010000001.1"/>
</dbReference>
<evidence type="ECO:0000256" key="1">
    <source>
        <dbReference type="ARBA" id="ARBA00022801"/>
    </source>
</evidence>
<proteinExistence type="predicted"/>
<dbReference type="Proteomes" id="UP001500621">
    <property type="component" value="Unassembled WGS sequence"/>
</dbReference>
<evidence type="ECO:0000313" key="4">
    <source>
        <dbReference type="EMBL" id="GAA4671658.1"/>
    </source>
</evidence>
<accession>A0ABP8VVF4</accession>
<feature type="region of interest" description="Disordered" evidence="2">
    <location>
        <begin position="48"/>
        <end position="69"/>
    </location>
</feature>
<dbReference type="PANTHER" id="PTHR48081">
    <property type="entry name" value="AB HYDROLASE SUPERFAMILY PROTEIN C4A8.06C"/>
    <property type="match status" value="1"/>
</dbReference>
<dbReference type="InterPro" id="IPR029058">
    <property type="entry name" value="AB_hydrolase_fold"/>
</dbReference>
<dbReference type="EMBL" id="BAABIM010000001">
    <property type="protein sequence ID" value="GAA4671658.1"/>
    <property type="molecule type" value="Genomic_DNA"/>
</dbReference>
<dbReference type="InterPro" id="IPR050300">
    <property type="entry name" value="GDXG_lipolytic_enzyme"/>
</dbReference>
<reference evidence="5" key="1">
    <citation type="journal article" date="2019" name="Int. J. Syst. Evol. Microbiol.">
        <title>The Global Catalogue of Microorganisms (GCM) 10K type strain sequencing project: providing services to taxonomists for standard genome sequencing and annotation.</title>
        <authorList>
            <consortium name="The Broad Institute Genomics Platform"/>
            <consortium name="The Broad Institute Genome Sequencing Center for Infectious Disease"/>
            <person name="Wu L."/>
            <person name="Ma J."/>
        </authorList>
    </citation>
    <scope>NUCLEOTIDE SEQUENCE [LARGE SCALE GENOMIC DNA]</scope>
    <source>
        <strain evidence="5">JCM 18127</strain>
    </source>
</reference>
<feature type="domain" description="Alpha/beta hydrolase fold-3" evidence="3">
    <location>
        <begin position="84"/>
        <end position="290"/>
    </location>
</feature>